<dbReference type="PANTHER" id="PTHR38781:SF1">
    <property type="entry name" value="ANTITOXIN DINJ-RELATED"/>
    <property type="match status" value="1"/>
</dbReference>
<comment type="similarity">
    <text evidence="1">Belongs to the RelB/DinJ antitoxin family.</text>
</comment>
<dbReference type="InterPro" id="IPR007337">
    <property type="entry name" value="RelB/DinJ"/>
</dbReference>
<dbReference type="InterPro" id="IPR013321">
    <property type="entry name" value="Arc_rbn_hlx_hlx"/>
</dbReference>
<keyword evidence="2" id="KW-1277">Toxin-antitoxin system</keyword>
<dbReference type="NCBIfam" id="TIGR02384">
    <property type="entry name" value="RelB_DinJ"/>
    <property type="match status" value="1"/>
</dbReference>
<sequence length="99" mass="11177">MGSSNLNVRLDDDLREEATQVLAGYGLSPTQAIKLFFNQVAATRKVPLSFDFQSEKNFTLTSKTQAGLRQTEREFANGEVEHFDNVEELNQIIEKTSHD</sequence>
<dbReference type="GO" id="GO:0006355">
    <property type="term" value="P:regulation of DNA-templated transcription"/>
    <property type="evidence" value="ECO:0007669"/>
    <property type="project" value="InterPro"/>
</dbReference>
<gene>
    <name evidence="3" type="ORF">NCTC13337_01975</name>
</gene>
<dbReference type="Gene3D" id="1.10.1220.10">
    <property type="entry name" value="Met repressor-like"/>
    <property type="match status" value="1"/>
</dbReference>
<organism evidence="3 4">
    <name type="scientific">Suttonella ornithocola</name>
    <dbReference type="NCBI Taxonomy" id="279832"/>
    <lineage>
        <taxon>Bacteria</taxon>
        <taxon>Pseudomonadati</taxon>
        <taxon>Pseudomonadota</taxon>
        <taxon>Gammaproteobacteria</taxon>
        <taxon>Cardiobacteriales</taxon>
        <taxon>Cardiobacteriaceae</taxon>
        <taxon>Suttonella</taxon>
    </lineage>
</organism>
<dbReference type="GO" id="GO:0006351">
    <property type="term" value="P:DNA-templated transcription"/>
    <property type="evidence" value="ECO:0007669"/>
    <property type="project" value="TreeGrafter"/>
</dbReference>
<evidence type="ECO:0000256" key="1">
    <source>
        <dbReference type="ARBA" id="ARBA00010562"/>
    </source>
</evidence>
<reference evidence="3 4" key="1">
    <citation type="submission" date="2018-06" db="EMBL/GenBank/DDBJ databases">
        <authorList>
            <consortium name="Pathogen Informatics"/>
            <person name="Doyle S."/>
        </authorList>
    </citation>
    <scope>NUCLEOTIDE SEQUENCE [LARGE SCALE GENOMIC DNA]</scope>
    <source>
        <strain evidence="3 4">NCTC13337</strain>
    </source>
</reference>
<dbReference type="AlphaFoldDB" id="A0A380MWZ4"/>
<name>A0A380MWZ4_9GAMM</name>
<evidence type="ECO:0000313" key="4">
    <source>
        <dbReference type="Proteomes" id="UP000254601"/>
    </source>
</evidence>
<dbReference type="RefSeq" id="WP_072576225.1">
    <property type="nucleotide sequence ID" value="NZ_LWHB01000057.1"/>
</dbReference>
<dbReference type="Pfam" id="PF04221">
    <property type="entry name" value="RelB"/>
    <property type="match status" value="1"/>
</dbReference>
<proteinExistence type="inferred from homology"/>
<protein>
    <submittedName>
        <fullName evidence="3">Bifunctional antitoxin/transcriptional repressor RelB</fullName>
    </submittedName>
</protein>
<evidence type="ECO:0000256" key="2">
    <source>
        <dbReference type="ARBA" id="ARBA00022649"/>
    </source>
</evidence>
<keyword evidence="4" id="KW-1185">Reference proteome</keyword>
<dbReference type="OrthoDB" id="8613542at2"/>
<dbReference type="PANTHER" id="PTHR38781">
    <property type="entry name" value="ANTITOXIN DINJ-RELATED"/>
    <property type="match status" value="1"/>
</dbReference>
<dbReference type="EMBL" id="UHIC01000001">
    <property type="protein sequence ID" value="SUO96694.1"/>
    <property type="molecule type" value="Genomic_DNA"/>
</dbReference>
<dbReference type="Proteomes" id="UP000254601">
    <property type="component" value="Unassembled WGS sequence"/>
</dbReference>
<evidence type="ECO:0000313" key="3">
    <source>
        <dbReference type="EMBL" id="SUO96694.1"/>
    </source>
</evidence>
<accession>A0A380MWZ4</accession>